<feature type="region of interest" description="Disordered" evidence="1">
    <location>
        <begin position="1"/>
        <end position="170"/>
    </location>
</feature>
<name>A0A1I8A484_9BILA</name>
<accession>A0A1I8A484</accession>
<dbReference type="WBParaSite" id="L893_g32539.t1">
    <property type="protein sequence ID" value="L893_g32539.t1"/>
    <property type="gene ID" value="L893_g32539"/>
</dbReference>
<protein>
    <submittedName>
        <fullName evidence="3">Uncharacterized protein</fullName>
    </submittedName>
</protein>
<evidence type="ECO:0000313" key="2">
    <source>
        <dbReference type="Proteomes" id="UP000095287"/>
    </source>
</evidence>
<evidence type="ECO:0000313" key="3">
    <source>
        <dbReference type="WBParaSite" id="L893_g32539.t1"/>
    </source>
</evidence>
<feature type="compositionally biased region" description="Basic and acidic residues" evidence="1">
    <location>
        <begin position="69"/>
        <end position="84"/>
    </location>
</feature>
<organism evidence="2 3">
    <name type="scientific">Steinernema glaseri</name>
    <dbReference type="NCBI Taxonomy" id="37863"/>
    <lineage>
        <taxon>Eukaryota</taxon>
        <taxon>Metazoa</taxon>
        <taxon>Ecdysozoa</taxon>
        <taxon>Nematoda</taxon>
        <taxon>Chromadorea</taxon>
        <taxon>Rhabditida</taxon>
        <taxon>Tylenchina</taxon>
        <taxon>Panagrolaimomorpha</taxon>
        <taxon>Strongyloidoidea</taxon>
        <taxon>Steinernematidae</taxon>
        <taxon>Steinernema</taxon>
    </lineage>
</organism>
<dbReference type="AlphaFoldDB" id="A0A1I8A484"/>
<dbReference type="Proteomes" id="UP000095287">
    <property type="component" value="Unplaced"/>
</dbReference>
<evidence type="ECO:0000256" key="1">
    <source>
        <dbReference type="SAM" id="MobiDB-lite"/>
    </source>
</evidence>
<feature type="compositionally biased region" description="Basic and acidic residues" evidence="1">
    <location>
        <begin position="105"/>
        <end position="126"/>
    </location>
</feature>
<reference evidence="3" key="1">
    <citation type="submission" date="2016-11" db="UniProtKB">
        <authorList>
            <consortium name="WormBaseParasite"/>
        </authorList>
    </citation>
    <scope>IDENTIFICATION</scope>
</reference>
<feature type="compositionally biased region" description="Basic and acidic residues" evidence="1">
    <location>
        <begin position="149"/>
        <end position="158"/>
    </location>
</feature>
<feature type="compositionally biased region" description="Basic residues" evidence="1">
    <location>
        <begin position="86"/>
        <end position="97"/>
    </location>
</feature>
<keyword evidence="2" id="KW-1185">Reference proteome</keyword>
<feature type="compositionally biased region" description="Basic residues" evidence="1">
    <location>
        <begin position="159"/>
        <end position="170"/>
    </location>
</feature>
<proteinExistence type="predicted"/>
<sequence>MRNRKDWSPGIGGSSSVFWPRKRGGKKAPDSFIRWRRPVEANSLQKERFKENGVGSEKSRQKRATSSGNERDSVHASADNEQRGNRSTRKTRLHTRSQKPNFNPPERRANDNRWDKKPLESADKPIDNLQPPPNQISPKKGAAPGAGQKPEDSLGESRHRAKPWRRFIII</sequence>